<sequence>MISKYFVGSCLMVALMVSGMNAAWAQLSKDEKKALKKELKRMTPEQLRQMQEMQQSQKVSIMELEKENKQLQEEVISKSEDLEILQKRHEELEEKYTGAMMEDAHEELHGEAPAKLTGKWSEGVVFRVQIGALTKEEYGQEIPSGFSMDVEEKDNLKRMLLGYYRDYDEANTFKKLMRKLGIRTAWIVPYKDGKRVPLKEVLGTVVD</sequence>
<accession>A0ABR9APN6</accession>
<name>A0ABR9APN6_9BACT</name>
<dbReference type="RefSeq" id="WP_192010453.1">
    <property type="nucleotide sequence ID" value="NZ_JACYTQ010000004.1"/>
</dbReference>
<dbReference type="SUPFAM" id="SSF110997">
    <property type="entry name" value="Sporulation related repeat"/>
    <property type="match status" value="1"/>
</dbReference>
<dbReference type="Proteomes" id="UP000647133">
    <property type="component" value="Unassembled WGS sequence"/>
</dbReference>
<keyword evidence="1" id="KW-0175">Coiled coil</keyword>
<gene>
    <name evidence="3" type="ORF">IFO69_12460</name>
</gene>
<evidence type="ECO:0000313" key="3">
    <source>
        <dbReference type="EMBL" id="MBD8489559.1"/>
    </source>
</evidence>
<feature type="coiled-coil region" evidence="1">
    <location>
        <begin position="47"/>
        <end position="102"/>
    </location>
</feature>
<comment type="caution">
    <text evidence="3">The sequence shown here is derived from an EMBL/GenBank/DDBJ whole genome shotgun (WGS) entry which is preliminary data.</text>
</comment>
<evidence type="ECO:0000256" key="1">
    <source>
        <dbReference type="SAM" id="Coils"/>
    </source>
</evidence>
<feature type="signal peptide" evidence="2">
    <location>
        <begin position="1"/>
        <end position="25"/>
    </location>
</feature>
<organism evidence="3 4">
    <name type="scientific">Echinicola arenosa</name>
    <dbReference type="NCBI Taxonomy" id="2774144"/>
    <lineage>
        <taxon>Bacteria</taxon>
        <taxon>Pseudomonadati</taxon>
        <taxon>Bacteroidota</taxon>
        <taxon>Cytophagia</taxon>
        <taxon>Cytophagales</taxon>
        <taxon>Cyclobacteriaceae</taxon>
        <taxon>Echinicola</taxon>
    </lineage>
</organism>
<reference evidence="3 4" key="1">
    <citation type="submission" date="2020-09" db="EMBL/GenBank/DDBJ databases">
        <title>Echinicola sp. CAU 1574 isolated from sand of Sido Beach.</title>
        <authorList>
            <person name="Kim W."/>
        </authorList>
    </citation>
    <scope>NUCLEOTIDE SEQUENCE [LARGE SCALE GENOMIC DNA]</scope>
    <source>
        <strain evidence="3 4">CAU 1574</strain>
    </source>
</reference>
<evidence type="ECO:0000256" key="2">
    <source>
        <dbReference type="SAM" id="SignalP"/>
    </source>
</evidence>
<protein>
    <submittedName>
        <fullName evidence="3">SPOR domain-containing protein</fullName>
    </submittedName>
</protein>
<proteinExistence type="predicted"/>
<keyword evidence="2" id="KW-0732">Signal</keyword>
<dbReference type="InterPro" id="IPR036680">
    <property type="entry name" value="SPOR-like_sf"/>
</dbReference>
<keyword evidence="4" id="KW-1185">Reference proteome</keyword>
<feature type="chain" id="PRO_5045165125" evidence="2">
    <location>
        <begin position="26"/>
        <end position="207"/>
    </location>
</feature>
<dbReference type="EMBL" id="JACYTQ010000004">
    <property type="protein sequence ID" value="MBD8489559.1"/>
    <property type="molecule type" value="Genomic_DNA"/>
</dbReference>
<evidence type="ECO:0000313" key="4">
    <source>
        <dbReference type="Proteomes" id="UP000647133"/>
    </source>
</evidence>